<evidence type="ECO:0000256" key="10">
    <source>
        <dbReference type="ARBA" id="ARBA00023304"/>
    </source>
</evidence>
<dbReference type="GO" id="GO:0009097">
    <property type="term" value="P:isoleucine biosynthetic process"/>
    <property type="evidence" value="ECO:0007669"/>
    <property type="project" value="UniProtKB-UniPathway"/>
</dbReference>
<evidence type="ECO:0000256" key="1">
    <source>
        <dbReference type="ARBA" id="ARBA00001933"/>
    </source>
</evidence>
<protein>
    <recommendedName>
        <fullName evidence="17">Branched-chain-amino-acid aminotransferase</fullName>
        <ecNumber evidence="17">2.6.1.42</ecNumber>
    </recommendedName>
</protein>
<dbReference type="AlphaFoldDB" id="A0A087VUC7"/>
<comment type="pathway">
    <text evidence="3">Amino-acid biosynthesis; L-valine biosynthesis; L-valine from pyruvate: step 4/4.</text>
</comment>
<evidence type="ECO:0000256" key="15">
    <source>
        <dbReference type="RuleBase" id="RU004106"/>
    </source>
</evidence>
<proteinExistence type="inferred from homology"/>
<gene>
    <name evidence="19" type="ORF">BINDI_0682</name>
</gene>
<evidence type="ECO:0000256" key="18">
    <source>
        <dbReference type="SAM" id="MobiDB-lite"/>
    </source>
</evidence>
<dbReference type="NCBIfam" id="TIGR01123">
    <property type="entry name" value="ilvE_II"/>
    <property type="match status" value="1"/>
</dbReference>
<evidence type="ECO:0000256" key="5">
    <source>
        <dbReference type="ARBA" id="ARBA00009320"/>
    </source>
</evidence>
<feature type="modified residue" description="N6-(pyridoxal phosphate)lysine" evidence="14">
    <location>
        <position position="214"/>
    </location>
</feature>
<dbReference type="InterPro" id="IPR036038">
    <property type="entry name" value="Aminotransferase-like"/>
</dbReference>
<dbReference type="InterPro" id="IPR001544">
    <property type="entry name" value="Aminotrans_IV"/>
</dbReference>
<dbReference type="EC" id="2.6.1.42" evidence="17"/>
<keyword evidence="8 17" id="KW-0808">Transferase</keyword>
<dbReference type="PANTHER" id="PTHR11825">
    <property type="entry name" value="SUBGROUP IIII AMINOTRANSFERASE"/>
    <property type="match status" value="1"/>
</dbReference>
<evidence type="ECO:0000256" key="9">
    <source>
        <dbReference type="ARBA" id="ARBA00022898"/>
    </source>
</evidence>
<dbReference type="InterPro" id="IPR005786">
    <property type="entry name" value="B_amino_transII"/>
</dbReference>
<evidence type="ECO:0000313" key="19">
    <source>
        <dbReference type="EMBL" id="AIC91957.1"/>
    </source>
</evidence>
<accession>A0A087VUC7</accession>
<keyword evidence="6 17" id="KW-0032">Aminotransferase</keyword>
<comment type="cofactor">
    <cofactor evidence="1 16">
        <name>pyridoxal 5'-phosphate</name>
        <dbReference type="ChEBI" id="CHEBI:597326"/>
    </cofactor>
</comment>
<feature type="compositionally biased region" description="Basic and acidic residues" evidence="18">
    <location>
        <begin position="1"/>
        <end position="10"/>
    </location>
</feature>
<evidence type="ECO:0000256" key="12">
    <source>
        <dbReference type="ARBA" id="ARBA00048798"/>
    </source>
</evidence>
<reference evidence="19 20" key="1">
    <citation type="journal article" date="2014" name="Appl. Environ. Microbiol.">
        <title>Genomic encyclopedia of type strains of the genus Bifidobacterium.</title>
        <authorList>
            <person name="Milani C."/>
            <person name="Lugli G.A."/>
            <person name="Duranti S."/>
            <person name="Turroni F."/>
            <person name="Bottacini F."/>
            <person name="Mangifesta M."/>
            <person name="Sanchez B."/>
            <person name="Viappiani A."/>
            <person name="Mancabelli L."/>
            <person name="Taminiau B."/>
            <person name="Delcenserie V."/>
            <person name="Barrangou R."/>
            <person name="Margolles A."/>
            <person name="van Sinderen D."/>
            <person name="Ventura M."/>
        </authorList>
    </citation>
    <scope>NUCLEOTIDE SEQUENCE [LARGE SCALE GENOMIC DNA]</scope>
    <source>
        <strain evidence="19 20">LMG 11587</strain>
    </source>
</reference>
<dbReference type="GeneID" id="91566163"/>
<evidence type="ECO:0000256" key="17">
    <source>
        <dbReference type="RuleBase" id="RU004517"/>
    </source>
</evidence>
<comment type="pathway">
    <text evidence="4">Amino-acid biosynthesis; L-leucine biosynthesis; L-leucine from 3-methyl-2-oxobutanoate: step 4/4.</text>
</comment>
<dbReference type="InterPro" id="IPR033939">
    <property type="entry name" value="BCAT_family"/>
</dbReference>
<organism evidence="19 20">
    <name type="scientific">Bifidobacterium [indicum] DSM 20214 = LMG 11587</name>
    <dbReference type="NCBI Taxonomy" id="1341694"/>
    <lineage>
        <taxon>Bacteria</taxon>
        <taxon>Bacillati</taxon>
        <taxon>Actinomycetota</taxon>
        <taxon>Actinomycetes</taxon>
        <taxon>Bifidobacteriales</taxon>
        <taxon>Bifidobacteriaceae</taxon>
        <taxon>Bifidobacterium</taxon>
    </lineage>
</organism>
<evidence type="ECO:0000256" key="16">
    <source>
        <dbReference type="RuleBase" id="RU004516"/>
    </source>
</evidence>
<dbReference type="Gene3D" id="3.20.10.10">
    <property type="entry name" value="D-amino Acid Aminotransferase, subunit A, domain 2"/>
    <property type="match status" value="1"/>
</dbReference>
<dbReference type="PROSITE" id="PS00770">
    <property type="entry name" value="AA_TRANSFER_CLASS_4"/>
    <property type="match status" value="1"/>
</dbReference>
<dbReference type="NCBIfam" id="NF009897">
    <property type="entry name" value="PRK13357.1"/>
    <property type="match status" value="1"/>
</dbReference>
<comment type="similarity">
    <text evidence="5 15">Belongs to the class-IV pyridoxal-phosphate-dependent aminotransferase family.</text>
</comment>
<feature type="region of interest" description="Disordered" evidence="18">
    <location>
        <begin position="1"/>
        <end position="31"/>
    </location>
</feature>
<name>A0A087VUC7_9BIFI</name>
<dbReference type="HOGENOM" id="CLU_031922_0_2_11"/>
<dbReference type="KEGG" id="bii:BINDI_0682"/>
<dbReference type="GO" id="GO:0052656">
    <property type="term" value="F:L-isoleucine-2-oxoglutarate transaminase activity"/>
    <property type="evidence" value="ECO:0007669"/>
    <property type="project" value="RHEA"/>
</dbReference>
<dbReference type="PANTHER" id="PTHR11825:SF44">
    <property type="entry name" value="BRANCHED-CHAIN-AMINO-ACID AMINOTRANSFERASE"/>
    <property type="match status" value="1"/>
</dbReference>
<dbReference type="Pfam" id="PF01063">
    <property type="entry name" value="Aminotran_4"/>
    <property type="match status" value="1"/>
</dbReference>
<comment type="pathway">
    <text evidence="2">Amino-acid biosynthesis; L-isoleucine biosynthesis; L-isoleucine from 2-oxobutanoate: step 4/4.</text>
</comment>
<evidence type="ECO:0000256" key="11">
    <source>
        <dbReference type="ARBA" id="ARBA00048212"/>
    </source>
</evidence>
<keyword evidence="10 17" id="KW-0100">Branched-chain amino acid biosynthesis</keyword>
<evidence type="ECO:0000256" key="6">
    <source>
        <dbReference type="ARBA" id="ARBA00022576"/>
    </source>
</evidence>
<evidence type="ECO:0000256" key="4">
    <source>
        <dbReference type="ARBA" id="ARBA00005072"/>
    </source>
</evidence>
<evidence type="ECO:0000256" key="3">
    <source>
        <dbReference type="ARBA" id="ARBA00004931"/>
    </source>
</evidence>
<sequence length="375" mass="41336">MADQSHHESAALESMASSFRVVPNDHPASDEERAGLIDKPAFGQLFSDNMAHMRWTQDEGWGDRRIEPYGPLALNPGASVLHYAQEVFEGLKAYHHEDGSIWLFRPDANAERFHNSAKRLALPPLSKEDFLGSVAALVRQDAGWVPTRREYTLYMRPFMFASEPFLGVRAPHEVDYCVIASPSGPYFAGGVKPVSIWVEDKWFRTGPGGTGFAKCGGNYAASLLGEQRGKAEGCEQVCFVDAASKTFLEELGGMNMFAVHKDGHLETPSLTGTILPGVTRNSLIQLANDQGRDVVETMIRLQDLLEDIRSGEVTEVFACGTAAIITPIGRFKSEEFDVQVSDGGSGQVTMDLRNELLGIQLGEKEDPHNWMWKVC</sequence>
<comment type="catalytic activity">
    <reaction evidence="12 17">
        <text>L-isoleucine + 2-oxoglutarate = (S)-3-methyl-2-oxopentanoate + L-glutamate</text>
        <dbReference type="Rhea" id="RHEA:24801"/>
        <dbReference type="ChEBI" id="CHEBI:16810"/>
        <dbReference type="ChEBI" id="CHEBI:29985"/>
        <dbReference type="ChEBI" id="CHEBI:35146"/>
        <dbReference type="ChEBI" id="CHEBI:58045"/>
        <dbReference type="EC" id="2.6.1.42"/>
    </reaction>
</comment>
<dbReference type="InterPro" id="IPR043131">
    <property type="entry name" value="BCAT-like_N"/>
</dbReference>
<comment type="catalytic activity">
    <reaction evidence="13 17">
        <text>L-leucine + 2-oxoglutarate = 4-methyl-2-oxopentanoate + L-glutamate</text>
        <dbReference type="Rhea" id="RHEA:18321"/>
        <dbReference type="ChEBI" id="CHEBI:16810"/>
        <dbReference type="ChEBI" id="CHEBI:17865"/>
        <dbReference type="ChEBI" id="CHEBI:29985"/>
        <dbReference type="ChEBI" id="CHEBI:57427"/>
        <dbReference type="EC" id="2.6.1.42"/>
    </reaction>
</comment>
<evidence type="ECO:0000256" key="7">
    <source>
        <dbReference type="ARBA" id="ARBA00022605"/>
    </source>
</evidence>
<dbReference type="GO" id="GO:0052655">
    <property type="term" value="F:L-valine-2-oxoglutarate transaminase activity"/>
    <property type="evidence" value="ECO:0007669"/>
    <property type="project" value="RHEA"/>
</dbReference>
<dbReference type="EMBL" id="CP006018">
    <property type="protein sequence ID" value="AIC91957.1"/>
    <property type="molecule type" value="Genomic_DNA"/>
</dbReference>
<keyword evidence="20" id="KW-1185">Reference proteome</keyword>
<dbReference type="RefSeq" id="WP_033490134.1">
    <property type="nucleotide sequence ID" value="NZ_CP006018.1"/>
</dbReference>
<keyword evidence="7 17" id="KW-0028">Amino-acid biosynthesis</keyword>
<dbReference type="GO" id="GO:0009099">
    <property type="term" value="P:L-valine biosynthetic process"/>
    <property type="evidence" value="ECO:0007669"/>
    <property type="project" value="UniProtKB-UniPathway"/>
</dbReference>
<evidence type="ECO:0000256" key="2">
    <source>
        <dbReference type="ARBA" id="ARBA00004824"/>
    </source>
</evidence>
<comment type="catalytic activity">
    <reaction evidence="11 17">
        <text>L-valine + 2-oxoglutarate = 3-methyl-2-oxobutanoate + L-glutamate</text>
        <dbReference type="Rhea" id="RHEA:24813"/>
        <dbReference type="ChEBI" id="CHEBI:11851"/>
        <dbReference type="ChEBI" id="CHEBI:16810"/>
        <dbReference type="ChEBI" id="CHEBI:29985"/>
        <dbReference type="ChEBI" id="CHEBI:57762"/>
        <dbReference type="EC" id="2.6.1.42"/>
    </reaction>
</comment>
<dbReference type="Gene3D" id="3.30.470.10">
    <property type="match status" value="1"/>
</dbReference>
<dbReference type="CDD" id="cd01557">
    <property type="entry name" value="BCAT_beta_family"/>
    <property type="match status" value="1"/>
</dbReference>
<dbReference type="GO" id="GO:0009098">
    <property type="term" value="P:L-leucine biosynthetic process"/>
    <property type="evidence" value="ECO:0007669"/>
    <property type="project" value="UniProtKB-UniPathway"/>
</dbReference>
<evidence type="ECO:0000256" key="13">
    <source>
        <dbReference type="ARBA" id="ARBA00049229"/>
    </source>
</evidence>
<dbReference type="PIRSF" id="PIRSF006468">
    <property type="entry name" value="BCAT1"/>
    <property type="match status" value="1"/>
</dbReference>
<evidence type="ECO:0000256" key="8">
    <source>
        <dbReference type="ARBA" id="ARBA00022679"/>
    </source>
</evidence>
<dbReference type="UniPathway" id="UPA00049">
    <property type="reaction ID" value="UER00062"/>
</dbReference>
<dbReference type="SUPFAM" id="SSF56752">
    <property type="entry name" value="D-aminoacid aminotransferase-like PLP-dependent enzymes"/>
    <property type="match status" value="1"/>
</dbReference>
<dbReference type="GO" id="GO:0052654">
    <property type="term" value="F:L-leucine-2-oxoglutarate transaminase activity"/>
    <property type="evidence" value="ECO:0007669"/>
    <property type="project" value="RHEA"/>
</dbReference>
<evidence type="ECO:0000313" key="20">
    <source>
        <dbReference type="Proteomes" id="UP000028569"/>
    </source>
</evidence>
<dbReference type="UniPathway" id="UPA00048">
    <property type="reaction ID" value="UER00073"/>
</dbReference>
<dbReference type="UniPathway" id="UPA00047">
    <property type="reaction ID" value="UER00058"/>
</dbReference>
<dbReference type="OrthoDB" id="9804984at2"/>
<dbReference type="InterPro" id="IPR018300">
    <property type="entry name" value="Aminotrans_IV_CS"/>
</dbReference>
<evidence type="ECO:0000256" key="14">
    <source>
        <dbReference type="PIRSR" id="PIRSR006468-1"/>
    </source>
</evidence>
<dbReference type="InterPro" id="IPR043132">
    <property type="entry name" value="BCAT-like_C"/>
</dbReference>
<keyword evidence="9 16" id="KW-0663">Pyridoxal phosphate</keyword>
<dbReference type="Proteomes" id="UP000028569">
    <property type="component" value="Chromosome"/>
</dbReference>